<dbReference type="KEGG" id="nia:A8C56_03620"/>
<accession>A0A1A9HZF4</accession>
<organism evidence="1 2">
    <name type="scientific">Niabella ginsenosidivorans</name>
    <dbReference type="NCBI Taxonomy" id="1176587"/>
    <lineage>
        <taxon>Bacteria</taxon>
        <taxon>Pseudomonadati</taxon>
        <taxon>Bacteroidota</taxon>
        <taxon>Chitinophagia</taxon>
        <taxon>Chitinophagales</taxon>
        <taxon>Chitinophagaceae</taxon>
        <taxon>Niabella</taxon>
    </lineage>
</organism>
<sequence length="101" mass="11712">MKDLQRFYFLFNLLSPKKVAKKASSNECLRPFDCCSLLTALLFYMLFLFDKKKHPLRKKRGATKPVDCSSCNCVLELENKEKAAHNNQQSLYLLVKDIYTG</sequence>
<evidence type="ECO:0000313" key="1">
    <source>
        <dbReference type="EMBL" id="ANH80189.1"/>
    </source>
</evidence>
<proteinExistence type="predicted"/>
<gene>
    <name evidence="1" type="ORF">A8C56_03620</name>
</gene>
<dbReference type="EMBL" id="CP015772">
    <property type="protein sequence ID" value="ANH80189.1"/>
    <property type="molecule type" value="Genomic_DNA"/>
</dbReference>
<dbReference type="AlphaFoldDB" id="A0A1A9HZF4"/>
<evidence type="ECO:0000313" key="2">
    <source>
        <dbReference type="Proteomes" id="UP000077667"/>
    </source>
</evidence>
<dbReference type="Proteomes" id="UP000077667">
    <property type="component" value="Chromosome"/>
</dbReference>
<protein>
    <submittedName>
        <fullName evidence="1">Uncharacterized protein</fullName>
    </submittedName>
</protein>
<reference evidence="1 2" key="1">
    <citation type="submission" date="2016-05" db="EMBL/GenBank/DDBJ databases">
        <title>Niabella ginsenosidivorans BS26 whole genome sequencing.</title>
        <authorList>
            <person name="Im W.T."/>
            <person name="Siddiqi M.Z."/>
        </authorList>
    </citation>
    <scope>NUCLEOTIDE SEQUENCE [LARGE SCALE GENOMIC DNA]</scope>
    <source>
        <strain evidence="1 2">BS26</strain>
    </source>
</reference>
<name>A0A1A9HZF4_9BACT</name>
<keyword evidence="2" id="KW-1185">Reference proteome</keyword>